<feature type="compositionally biased region" description="Pro residues" evidence="1">
    <location>
        <begin position="579"/>
        <end position="591"/>
    </location>
</feature>
<evidence type="ECO:0000313" key="4">
    <source>
        <dbReference type="EMBL" id="KAF5837476.1"/>
    </source>
</evidence>
<feature type="domain" description="Repulsive guidance molecule C-terminal" evidence="3">
    <location>
        <begin position="356"/>
        <end position="432"/>
    </location>
</feature>
<feature type="compositionally biased region" description="Pro residues" evidence="1">
    <location>
        <begin position="1"/>
        <end position="22"/>
    </location>
</feature>
<keyword evidence="2" id="KW-1133">Transmembrane helix</keyword>
<comment type="caution">
    <text evidence="4">The sequence shown here is derived from an EMBL/GenBank/DDBJ whole genome shotgun (WGS) entry which is preliminary data.</text>
</comment>
<feature type="non-terminal residue" evidence="4">
    <location>
        <position position="1"/>
    </location>
</feature>
<name>A0ABQ7GS85_DUNSA</name>
<feature type="region of interest" description="Disordered" evidence="1">
    <location>
        <begin position="1"/>
        <end position="34"/>
    </location>
</feature>
<dbReference type="Gene3D" id="3.40.1000.10">
    <property type="entry name" value="Mog1/PsbP, alpha/beta/alpha sandwich"/>
    <property type="match status" value="1"/>
</dbReference>
<proteinExistence type="predicted"/>
<feature type="region of interest" description="Disordered" evidence="1">
    <location>
        <begin position="650"/>
        <end position="741"/>
    </location>
</feature>
<evidence type="ECO:0000256" key="1">
    <source>
        <dbReference type="SAM" id="MobiDB-lite"/>
    </source>
</evidence>
<gene>
    <name evidence="4" type="ORF">DUNSADRAFT_4278</name>
</gene>
<keyword evidence="2" id="KW-0812">Transmembrane</keyword>
<dbReference type="EMBL" id="MU069614">
    <property type="protein sequence ID" value="KAF5837476.1"/>
    <property type="molecule type" value="Genomic_DNA"/>
</dbReference>
<accession>A0ABQ7GS85</accession>
<organism evidence="4 5">
    <name type="scientific">Dunaliella salina</name>
    <name type="common">Green alga</name>
    <name type="synonym">Protococcus salinus</name>
    <dbReference type="NCBI Taxonomy" id="3046"/>
    <lineage>
        <taxon>Eukaryota</taxon>
        <taxon>Viridiplantae</taxon>
        <taxon>Chlorophyta</taxon>
        <taxon>core chlorophytes</taxon>
        <taxon>Chlorophyceae</taxon>
        <taxon>CS clade</taxon>
        <taxon>Chlamydomonadales</taxon>
        <taxon>Dunaliellaceae</taxon>
        <taxon>Dunaliella</taxon>
    </lineage>
</organism>
<sequence>PPPLPPPSTPQPSPPLPGPPSNPQDQAPLGSCGNPHNVTIANGEEAKLESIDTCSVPDTNSGFLRSLEGKDYAVLLEPSADAARMVTVTASESRGGLSAFDTFLVASKQCTMDQTLNTVVVYNDDAEGLGTYSSFTFVAEKGTSYFLILSGYEDACGLADLLVQARLPPSPPSPTPPGIDGPLGSCENPQVVNVRGGEEVRLRDINTCAATNANDGEQWNLQGKDYVLRLSPQSGPRIVTVTTVPTESSGERYDAYLLATRVCTESRSFGQWIVEGDDNGDGLLSTVTWSVPPNQAHFIVVEGYGDSCGTSDVLVMARTPSPPSPPMPPQAPLSPPPPPICRADRATAPNQGRRLLCSVHNDPHVITFDNVYQTCNTTGFMDLLTNEHFRVTAEAVPIRSQSRNFRGASIIQSVTVTYKDPVCGGTSTYDTTAVWSDEALATTVRMTGHTMSSGQPYLSVRITTPWVEGSGTCVNGCPEGDSVNSWFSRRSLLEKEGEVAAKAAEQCASMGLKEGFLDSCIFDIAATGDDKSFLEASAATENEFESEKAEVEAENEVFVQSAFRPPSPPPNSLESPQPTASPSPSPSPSPSQSPKDDGVELEPEPSPAPSDKDSSNQDAVIGGAVGGAVGGTIFLASVAAVAIYLLKKRRHAAAGQQVKPGSIAPEPPSRQNMHDEPSLAESSAPLPPPIGPSLPEVNAPFLPPIVPPQLATKRPDPPLDLEGGSGGIPSVSHTPLQKNDG</sequence>
<dbReference type="PANTHER" id="PTHR48148:SF2">
    <property type="entry name" value="PA14 DOMAIN-CONTAINING PROTEIN"/>
    <property type="match status" value="1"/>
</dbReference>
<evidence type="ECO:0000256" key="2">
    <source>
        <dbReference type="SAM" id="Phobius"/>
    </source>
</evidence>
<dbReference type="PANTHER" id="PTHR48148">
    <property type="entry name" value="KERATINOCYTE PROLINE-RICH PROTEIN"/>
    <property type="match status" value="1"/>
</dbReference>
<feature type="region of interest" description="Disordered" evidence="1">
    <location>
        <begin position="561"/>
        <end position="625"/>
    </location>
</feature>
<evidence type="ECO:0000313" key="5">
    <source>
        <dbReference type="Proteomes" id="UP000815325"/>
    </source>
</evidence>
<dbReference type="Proteomes" id="UP000815325">
    <property type="component" value="Unassembled WGS sequence"/>
</dbReference>
<feature type="domain" description="Repulsive guidance molecule C-terminal" evidence="3">
    <location>
        <begin position="470"/>
        <end position="541"/>
    </location>
</feature>
<keyword evidence="2" id="KW-0472">Membrane</keyword>
<reference evidence="4" key="1">
    <citation type="submission" date="2017-08" db="EMBL/GenBank/DDBJ databases">
        <authorList>
            <person name="Polle J.E."/>
            <person name="Barry K."/>
            <person name="Cushman J."/>
            <person name="Schmutz J."/>
            <person name="Tran D."/>
            <person name="Hathwaick L.T."/>
            <person name="Yim W.C."/>
            <person name="Jenkins J."/>
            <person name="Mckie-Krisberg Z.M."/>
            <person name="Prochnik S."/>
            <person name="Lindquist E."/>
            <person name="Dockter R.B."/>
            <person name="Adam C."/>
            <person name="Molina H."/>
            <person name="Bunkerborg J."/>
            <person name="Jin E."/>
            <person name="Buchheim M."/>
            <person name="Magnuson J."/>
        </authorList>
    </citation>
    <scope>NUCLEOTIDE SEQUENCE</scope>
    <source>
        <strain evidence="4">CCAP 19/18</strain>
    </source>
</reference>
<protein>
    <recommendedName>
        <fullName evidence="3">Repulsive guidance molecule C-terminal domain-containing protein</fullName>
    </recommendedName>
</protein>
<dbReference type="InterPro" id="IPR009496">
    <property type="entry name" value="RGM_C"/>
</dbReference>
<evidence type="ECO:0000259" key="3">
    <source>
        <dbReference type="Pfam" id="PF06534"/>
    </source>
</evidence>
<keyword evidence="5" id="KW-1185">Reference proteome</keyword>
<feature type="compositionally biased region" description="Polar residues" evidence="1">
    <location>
        <begin position="731"/>
        <end position="741"/>
    </location>
</feature>
<dbReference type="Pfam" id="PF06534">
    <property type="entry name" value="RGM_C"/>
    <property type="match status" value="2"/>
</dbReference>
<feature type="transmembrane region" description="Helical" evidence="2">
    <location>
        <begin position="619"/>
        <end position="646"/>
    </location>
</feature>